<dbReference type="Gene3D" id="3.40.1280.10">
    <property type="match status" value="1"/>
</dbReference>
<name>A0AAE3JII4_9SPIR</name>
<dbReference type="Proteomes" id="UP001198163">
    <property type="component" value="Unassembled WGS sequence"/>
</dbReference>
<dbReference type="InterPro" id="IPR029026">
    <property type="entry name" value="tRNA_m1G_MTases_N"/>
</dbReference>
<keyword evidence="7" id="KW-1185">Reference proteome</keyword>
<feature type="domain" description="tRNA/rRNA methyltransferase SpoU type" evidence="5">
    <location>
        <begin position="6"/>
        <end position="160"/>
    </location>
</feature>
<protein>
    <submittedName>
        <fullName evidence="6">RNA methyltransferase</fullName>
    </submittedName>
</protein>
<reference evidence="6" key="1">
    <citation type="submission" date="2021-08" db="EMBL/GenBank/DDBJ databases">
        <title>Comparative analyses of Brucepasteria parasyntrophica and Teretinema zuelzerae.</title>
        <authorList>
            <person name="Song Y."/>
            <person name="Brune A."/>
        </authorList>
    </citation>
    <scope>NUCLEOTIDE SEQUENCE</scope>
    <source>
        <strain evidence="6">DSM 1903</strain>
    </source>
</reference>
<dbReference type="PIRSF" id="PIRSF004808">
    <property type="entry name" value="LasT"/>
    <property type="match status" value="1"/>
</dbReference>
<evidence type="ECO:0000313" key="7">
    <source>
        <dbReference type="Proteomes" id="UP001198163"/>
    </source>
</evidence>
<dbReference type="EMBL" id="JAINWA010000001">
    <property type="protein sequence ID" value="MCD1654206.1"/>
    <property type="molecule type" value="Genomic_DNA"/>
</dbReference>
<dbReference type="PANTHER" id="PTHR42786:SF2">
    <property type="entry name" value="TRNA (CYTIDINE_URIDINE-2'-O-)-METHYLTRANSFERASE TRMJ"/>
    <property type="match status" value="1"/>
</dbReference>
<dbReference type="CDD" id="cd18093">
    <property type="entry name" value="SpoU-like_TrmJ"/>
    <property type="match status" value="1"/>
</dbReference>
<evidence type="ECO:0000256" key="2">
    <source>
        <dbReference type="ARBA" id="ARBA00022603"/>
    </source>
</evidence>
<evidence type="ECO:0000313" key="6">
    <source>
        <dbReference type="EMBL" id="MCD1654206.1"/>
    </source>
</evidence>
<evidence type="ECO:0000259" key="5">
    <source>
        <dbReference type="Pfam" id="PF00588"/>
    </source>
</evidence>
<dbReference type="Pfam" id="PF00588">
    <property type="entry name" value="SpoU_methylase"/>
    <property type="match status" value="1"/>
</dbReference>
<dbReference type="GO" id="GO:0002128">
    <property type="term" value="P:tRNA nucleoside ribose methylation"/>
    <property type="evidence" value="ECO:0007669"/>
    <property type="project" value="TreeGrafter"/>
</dbReference>
<proteinExistence type="inferred from homology"/>
<dbReference type="InterPro" id="IPR001537">
    <property type="entry name" value="SpoU_MeTrfase"/>
</dbReference>
<dbReference type="AlphaFoldDB" id="A0AAE3JII4"/>
<keyword evidence="3" id="KW-0808">Transferase</keyword>
<sequence>MKPLPCVIVLCRPEESRNIGSVCRAMKNMGCVQLRIVGEKKDFDETQVKTLAVHAPEIWEGAEFFPPSVEGLKQALADCSIAAGTTRRMGQKRKSWGMTPEQFASFAASHENGLAAAVFGNERTGLTDEELECCTLALNIPSSPDFPSLNLSHAVQVVAYSLFRAFETRGRGYQPISLDRLNALSENLSGHLSHIGLYRHSGKEENERLLTGILSRAALSEGEAAHLEALFQRIAYIKTGSDQDR</sequence>
<accession>A0AAE3JII4</accession>
<evidence type="ECO:0000256" key="3">
    <source>
        <dbReference type="ARBA" id="ARBA00022679"/>
    </source>
</evidence>
<dbReference type="SUPFAM" id="SSF75217">
    <property type="entry name" value="alpha/beta knot"/>
    <property type="match status" value="1"/>
</dbReference>
<organism evidence="6 7">
    <name type="scientific">Teretinema zuelzerae</name>
    <dbReference type="NCBI Taxonomy" id="156"/>
    <lineage>
        <taxon>Bacteria</taxon>
        <taxon>Pseudomonadati</taxon>
        <taxon>Spirochaetota</taxon>
        <taxon>Spirochaetia</taxon>
        <taxon>Spirochaetales</taxon>
        <taxon>Treponemataceae</taxon>
        <taxon>Teretinema</taxon>
    </lineage>
</organism>
<evidence type="ECO:0000256" key="1">
    <source>
        <dbReference type="ARBA" id="ARBA00007228"/>
    </source>
</evidence>
<gene>
    <name evidence="6" type="ORF">K7J14_05760</name>
</gene>
<comment type="caution">
    <text evidence="6">The sequence shown here is derived from an EMBL/GenBank/DDBJ whole genome shotgun (WGS) entry which is preliminary data.</text>
</comment>
<keyword evidence="4" id="KW-0949">S-adenosyl-L-methionine</keyword>
<dbReference type="RefSeq" id="WP_230754210.1">
    <property type="nucleotide sequence ID" value="NZ_JAINWA010000001.1"/>
</dbReference>
<dbReference type="PANTHER" id="PTHR42786">
    <property type="entry name" value="TRNA/RRNA METHYLTRANSFERASE"/>
    <property type="match status" value="1"/>
</dbReference>
<dbReference type="InterPro" id="IPR029028">
    <property type="entry name" value="Alpha/beta_knot_MTases"/>
</dbReference>
<keyword evidence="2 6" id="KW-0489">Methyltransferase</keyword>
<evidence type="ECO:0000256" key="4">
    <source>
        <dbReference type="ARBA" id="ARBA00022691"/>
    </source>
</evidence>
<dbReference type="InterPro" id="IPR004384">
    <property type="entry name" value="RNA_MeTrfase_TrmJ/LasT"/>
</dbReference>
<dbReference type="GO" id="GO:0008173">
    <property type="term" value="F:RNA methyltransferase activity"/>
    <property type="evidence" value="ECO:0007669"/>
    <property type="project" value="InterPro"/>
</dbReference>
<dbReference type="GO" id="GO:0005829">
    <property type="term" value="C:cytosol"/>
    <property type="evidence" value="ECO:0007669"/>
    <property type="project" value="TreeGrafter"/>
</dbReference>
<dbReference type="GO" id="GO:0003723">
    <property type="term" value="F:RNA binding"/>
    <property type="evidence" value="ECO:0007669"/>
    <property type="project" value="InterPro"/>
</dbReference>
<comment type="similarity">
    <text evidence="1">Belongs to the class IV-like SAM-binding methyltransferase superfamily. RNA methyltransferase TrmH family.</text>
</comment>